<keyword evidence="2" id="KW-1185">Reference proteome</keyword>
<organism evidence="1 2">
    <name type="scientific">Pieris macdunnoughi</name>
    <dbReference type="NCBI Taxonomy" id="345717"/>
    <lineage>
        <taxon>Eukaryota</taxon>
        <taxon>Metazoa</taxon>
        <taxon>Ecdysozoa</taxon>
        <taxon>Arthropoda</taxon>
        <taxon>Hexapoda</taxon>
        <taxon>Insecta</taxon>
        <taxon>Pterygota</taxon>
        <taxon>Neoptera</taxon>
        <taxon>Endopterygota</taxon>
        <taxon>Lepidoptera</taxon>
        <taxon>Glossata</taxon>
        <taxon>Ditrysia</taxon>
        <taxon>Papilionoidea</taxon>
        <taxon>Pieridae</taxon>
        <taxon>Pierinae</taxon>
        <taxon>Pieris</taxon>
    </lineage>
</organism>
<name>A0A821NDF2_9NEOP</name>
<reference evidence="1" key="1">
    <citation type="submission" date="2021-02" db="EMBL/GenBank/DDBJ databases">
        <authorList>
            <person name="Steward A R."/>
        </authorList>
    </citation>
    <scope>NUCLEOTIDE SEQUENCE</scope>
</reference>
<dbReference type="SUPFAM" id="SSF46938">
    <property type="entry name" value="CRAL/TRIO N-terminal domain"/>
    <property type="match status" value="1"/>
</dbReference>
<accession>A0A821NDF2</accession>
<dbReference type="Proteomes" id="UP000663880">
    <property type="component" value="Unassembled WGS sequence"/>
</dbReference>
<dbReference type="EMBL" id="CAJOBZ010000004">
    <property type="protein sequence ID" value="CAF4785777.1"/>
    <property type="molecule type" value="Genomic_DNA"/>
</dbReference>
<protein>
    <submittedName>
        <fullName evidence="1">Uncharacterized protein</fullName>
    </submittedName>
</protein>
<dbReference type="InterPro" id="IPR036273">
    <property type="entry name" value="CRAL/TRIO_N_dom_sf"/>
</dbReference>
<comment type="caution">
    <text evidence="1">The sequence shown here is derived from an EMBL/GenBank/DDBJ whole genome shotgun (WGS) entry which is preliminary data.</text>
</comment>
<dbReference type="OrthoDB" id="75724at2759"/>
<evidence type="ECO:0000313" key="2">
    <source>
        <dbReference type="Proteomes" id="UP000663880"/>
    </source>
</evidence>
<gene>
    <name evidence="1" type="ORF">PMACD_LOCUS2597</name>
</gene>
<proteinExistence type="predicted"/>
<dbReference type="Gene3D" id="1.10.8.20">
    <property type="entry name" value="N-terminal domain of phosphatidylinositol transfer protein sec14p"/>
    <property type="match status" value="1"/>
</dbReference>
<evidence type="ECO:0000313" key="1">
    <source>
        <dbReference type="EMBL" id="CAF4785777.1"/>
    </source>
</evidence>
<sequence length="102" mass="12087">MTSNDFRLERNVELSKETKAIAEEELRETPERVKEALERLRELLKENKDLYFGDDDEILTIFLRPCKWYPESAIALYWGNVKGQCISASIVLRDTNKLRFLY</sequence>
<dbReference type="AlphaFoldDB" id="A0A821NDF2"/>